<name>A0A1G7V950_9FIRM</name>
<sequence>MLGNWRKHGEYQTWLKSKLISLMPEHEAQIRYYGSVVEKVYVLNLDPLKDVIVPLYSSIGRPAQNQPELFRALVVMVHCKTQDPTKFVIY</sequence>
<dbReference type="OrthoDB" id="5751230at2"/>
<gene>
    <name evidence="1" type="ORF">SAMN05443529_10445</name>
</gene>
<protein>
    <submittedName>
        <fullName evidence="1">Uncharacterized protein</fullName>
    </submittedName>
</protein>
<dbReference type="AlphaFoldDB" id="A0A1G7V950"/>
<evidence type="ECO:0000313" key="1">
    <source>
        <dbReference type="EMBL" id="SDG56098.1"/>
    </source>
</evidence>
<proteinExistence type="predicted"/>
<accession>A0A1G7V950</accession>
<dbReference type="RefSeq" id="WP_092330617.1">
    <property type="nucleotide sequence ID" value="NZ_FNCP01000004.1"/>
</dbReference>
<keyword evidence="2" id="KW-1185">Reference proteome</keyword>
<dbReference type="EMBL" id="FNCP01000004">
    <property type="protein sequence ID" value="SDG56098.1"/>
    <property type="molecule type" value="Genomic_DNA"/>
</dbReference>
<organism evidence="1 2">
    <name type="scientific">Desulfosporosinus hippei DSM 8344</name>
    <dbReference type="NCBI Taxonomy" id="1121419"/>
    <lineage>
        <taxon>Bacteria</taxon>
        <taxon>Bacillati</taxon>
        <taxon>Bacillota</taxon>
        <taxon>Clostridia</taxon>
        <taxon>Eubacteriales</taxon>
        <taxon>Desulfitobacteriaceae</taxon>
        <taxon>Desulfosporosinus</taxon>
    </lineage>
</organism>
<evidence type="ECO:0000313" key="2">
    <source>
        <dbReference type="Proteomes" id="UP000198656"/>
    </source>
</evidence>
<dbReference type="Proteomes" id="UP000198656">
    <property type="component" value="Unassembled WGS sequence"/>
</dbReference>
<reference evidence="2" key="1">
    <citation type="submission" date="2016-10" db="EMBL/GenBank/DDBJ databases">
        <authorList>
            <person name="Varghese N."/>
            <person name="Submissions S."/>
        </authorList>
    </citation>
    <scope>NUCLEOTIDE SEQUENCE [LARGE SCALE GENOMIC DNA]</scope>
    <source>
        <strain evidence="2">DSM 8344</strain>
    </source>
</reference>